<dbReference type="InterPro" id="IPR014721">
    <property type="entry name" value="Ribsml_uS5_D2-typ_fold_subgr"/>
</dbReference>
<dbReference type="GO" id="GO:0003723">
    <property type="term" value="F:RNA binding"/>
    <property type="evidence" value="ECO:0007669"/>
    <property type="project" value="TreeGrafter"/>
</dbReference>
<dbReference type="PANTHER" id="PTHR21569">
    <property type="entry name" value="RIBOSOMAL PROTEIN S9"/>
    <property type="match status" value="1"/>
</dbReference>
<dbReference type="HAMAP" id="MF_00532_B">
    <property type="entry name" value="Ribosomal_uS9_B"/>
    <property type="match status" value="1"/>
</dbReference>
<dbReference type="GO" id="GO:0015935">
    <property type="term" value="C:small ribosomal subunit"/>
    <property type="evidence" value="ECO:0007669"/>
    <property type="project" value="UniProtKB-ARBA"/>
</dbReference>
<dbReference type="FunFam" id="3.30.230.10:FF:000001">
    <property type="entry name" value="30S ribosomal protein S9"/>
    <property type="match status" value="1"/>
</dbReference>
<name>A0AAX3BA90_9SPIR</name>
<comment type="similarity">
    <text evidence="1 5 6">Belongs to the universal ribosomal protein uS9 family.</text>
</comment>
<dbReference type="Pfam" id="PF00380">
    <property type="entry name" value="Ribosomal_S9"/>
    <property type="match status" value="1"/>
</dbReference>
<organism evidence="7 8">
    <name type="scientific">Thermospira aquatica</name>
    <dbReference type="NCBI Taxonomy" id="2828656"/>
    <lineage>
        <taxon>Bacteria</taxon>
        <taxon>Pseudomonadati</taxon>
        <taxon>Spirochaetota</taxon>
        <taxon>Spirochaetia</taxon>
        <taxon>Brevinematales</taxon>
        <taxon>Thermospiraceae</taxon>
        <taxon>Thermospira</taxon>
    </lineage>
</organism>
<dbReference type="InterPro" id="IPR023035">
    <property type="entry name" value="Ribosomal_uS9_bac/plastid"/>
</dbReference>
<dbReference type="GO" id="GO:0003735">
    <property type="term" value="F:structural constituent of ribosome"/>
    <property type="evidence" value="ECO:0007669"/>
    <property type="project" value="InterPro"/>
</dbReference>
<dbReference type="InterPro" id="IPR000754">
    <property type="entry name" value="Ribosomal_uS9"/>
</dbReference>
<evidence type="ECO:0000256" key="1">
    <source>
        <dbReference type="ARBA" id="ARBA00005251"/>
    </source>
</evidence>
<dbReference type="GO" id="GO:0005737">
    <property type="term" value="C:cytoplasm"/>
    <property type="evidence" value="ECO:0007669"/>
    <property type="project" value="UniProtKB-ARBA"/>
</dbReference>
<dbReference type="NCBIfam" id="NF001099">
    <property type="entry name" value="PRK00132.1"/>
    <property type="match status" value="1"/>
</dbReference>
<evidence type="ECO:0000256" key="3">
    <source>
        <dbReference type="ARBA" id="ARBA00023274"/>
    </source>
</evidence>
<dbReference type="KEGG" id="taqu:KDW03_06570"/>
<protein>
    <recommendedName>
        <fullName evidence="4 5">Small ribosomal subunit protein uS9</fullName>
    </recommendedName>
</protein>
<evidence type="ECO:0000256" key="6">
    <source>
        <dbReference type="RuleBase" id="RU003815"/>
    </source>
</evidence>
<keyword evidence="8" id="KW-1185">Reference proteome</keyword>
<evidence type="ECO:0000256" key="4">
    <source>
        <dbReference type="ARBA" id="ARBA00035259"/>
    </source>
</evidence>
<keyword evidence="2 5" id="KW-0689">Ribosomal protein</keyword>
<proteinExistence type="inferred from homology"/>
<keyword evidence="3 5" id="KW-0687">Ribonucleoprotein</keyword>
<dbReference type="SUPFAM" id="SSF54211">
    <property type="entry name" value="Ribosomal protein S5 domain 2-like"/>
    <property type="match status" value="1"/>
</dbReference>
<dbReference type="Proteomes" id="UP001056539">
    <property type="component" value="Chromosome"/>
</dbReference>
<accession>A0AAX3BA90</accession>
<reference evidence="7" key="2">
    <citation type="submission" date="2022-06" db="EMBL/GenBank/DDBJ databases">
        <title>Thermospira aquatica gen. nov., sp. nov.</title>
        <authorList>
            <person name="Ben Ali Gam Z."/>
            <person name="Labat M."/>
        </authorList>
    </citation>
    <scope>NUCLEOTIDE SEQUENCE</scope>
    <source>
        <strain evidence="7">F1F22</strain>
    </source>
</reference>
<dbReference type="GO" id="GO:0006412">
    <property type="term" value="P:translation"/>
    <property type="evidence" value="ECO:0007669"/>
    <property type="project" value="UniProtKB-UniRule"/>
</dbReference>
<dbReference type="PANTHER" id="PTHR21569:SF1">
    <property type="entry name" value="SMALL RIBOSOMAL SUBUNIT PROTEIN US9M"/>
    <property type="match status" value="1"/>
</dbReference>
<dbReference type="RefSeq" id="WP_271434296.1">
    <property type="nucleotide sequence ID" value="NZ_CP073355.1"/>
</dbReference>
<sequence length="131" mass="14984">MAQKKIYATGRRKTSVARVFLIPGGKGKFTVNDKDVEAYFPSYYHETVYLPLTLTEMKNKVDIYATVKGGGLTGQAEALRHGIARALDSYDKEKYHKLLKEHGLLTRDARMVERKKYGLKKARKSPQYSKR</sequence>
<dbReference type="PROSITE" id="PS00360">
    <property type="entry name" value="RIBOSOMAL_S9"/>
    <property type="match status" value="1"/>
</dbReference>
<evidence type="ECO:0000313" key="8">
    <source>
        <dbReference type="Proteomes" id="UP001056539"/>
    </source>
</evidence>
<dbReference type="AlphaFoldDB" id="A0AAX3BA90"/>
<dbReference type="InterPro" id="IPR020574">
    <property type="entry name" value="Ribosomal_uS9_CS"/>
</dbReference>
<evidence type="ECO:0000256" key="2">
    <source>
        <dbReference type="ARBA" id="ARBA00022980"/>
    </source>
</evidence>
<dbReference type="InterPro" id="IPR020568">
    <property type="entry name" value="Ribosomal_Su5_D2-typ_SF"/>
</dbReference>
<evidence type="ECO:0000313" key="7">
    <source>
        <dbReference type="EMBL" id="URA09170.1"/>
    </source>
</evidence>
<evidence type="ECO:0000256" key="5">
    <source>
        <dbReference type="HAMAP-Rule" id="MF_00532"/>
    </source>
</evidence>
<dbReference type="EMBL" id="CP073355">
    <property type="protein sequence ID" value="URA09170.1"/>
    <property type="molecule type" value="Genomic_DNA"/>
</dbReference>
<gene>
    <name evidence="5 7" type="primary">rpsI</name>
    <name evidence="7" type="ORF">KDW03_06570</name>
</gene>
<reference evidence="7" key="1">
    <citation type="submission" date="2021-04" db="EMBL/GenBank/DDBJ databases">
        <authorList>
            <person name="Postec A."/>
        </authorList>
    </citation>
    <scope>NUCLEOTIDE SEQUENCE</scope>
    <source>
        <strain evidence="7">F1F22</strain>
    </source>
</reference>
<dbReference type="Gene3D" id="3.30.230.10">
    <property type="match status" value="1"/>
</dbReference>